<evidence type="ECO:0000256" key="6">
    <source>
        <dbReference type="ARBA" id="ARBA00022989"/>
    </source>
</evidence>
<gene>
    <name evidence="11" type="primary">nhaC</name>
    <name evidence="11" type="ORF">LIZ65_09585</name>
</gene>
<keyword evidence="2" id="KW-0813">Transport</keyword>
<keyword evidence="6 9" id="KW-1133">Transmembrane helix</keyword>
<dbReference type="NCBIfam" id="TIGR00931">
    <property type="entry name" value="antiport_nhaC"/>
    <property type="match status" value="1"/>
</dbReference>
<feature type="transmembrane region" description="Helical" evidence="9">
    <location>
        <begin position="77"/>
        <end position="103"/>
    </location>
</feature>
<evidence type="ECO:0000256" key="8">
    <source>
        <dbReference type="ARBA" id="ARBA00038435"/>
    </source>
</evidence>
<evidence type="ECO:0000256" key="7">
    <source>
        <dbReference type="ARBA" id="ARBA00023136"/>
    </source>
</evidence>
<comment type="similarity">
    <text evidence="8">Belongs to the NhaC Na(+)/H(+) (TC 2.A.35) antiporter family.</text>
</comment>
<dbReference type="InterPro" id="IPR004770">
    <property type="entry name" value="Na/H_antiport_NhaC"/>
</dbReference>
<feature type="transmembrane region" description="Helical" evidence="9">
    <location>
        <begin position="109"/>
        <end position="130"/>
    </location>
</feature>
<feature type="domain" description="Na+/H+ antiporter NhaC-like C-terminal" evidence="10">
    <location>
        <begin position="161"/>
        <end position="463"/>
    </location>
</feature>
<sequence length="471" mass="49560">MKKHEKREPTLLESAAALLGMAVIVAVGYIWLGIRIEILMIGAAVLAGILARRVGLTFSDMEEGIGEKLLKATPAILIIWTIGIVIGAFMFSGSIPMVIYYGLKLIHPQYLYVCSFFVCAILSTVTGTSWGSAATGGVAMMGVAAGFGVPLHITAAAVICGALVGDKLSPLSETTNLAPMCCGVNIYEHIKSMLWTTIPASLISLLVFFIAGKGIEVTEAGLPQTAADMLASLDRIYQWNVILLIPFIILFAGAFLKQPPVPVMLMASAAAIILGGAYQGFDVVKGMEGCVNGFSVAMVYAGEAAEGVLTLLNRGGMKSMAGIVIVVYCGYAYAAIIGKAGFLEKAAEPLLKRCRTKVSLIGGALLVNFVIAACAGSSYPAFIMTGEMFREAFIAKGMDPCVLSRTLEDSGTMMLPLVPWSAAGAFYVATLGVSVYGMKGYALYSVNTYANPIMALLLAALGIGISFKRTK</sequence>
<dbReference type="InterPro" id="IPR052180">
    <property type="entry name" value="NhaC_Na-H+_Antiporter"/>
</dbReference>
<evidence type="ECO:0000259" key="10">
    <source>
        <dbReference type="Pfam" id="PF03553"/>
    </source>
</evidence>
<feature type="transmembrane region" description="Helical" evidence="9">
    <location>
        <begin position="417"/>
        <end position="437"/>
    </location>
</feature>
<evidence type="ECO:0000256" key="9">
    <source>
        <dbReference type="SAM" id="Phobius"/>
    </source>
</evidence>
<keyword evidence="3" id="KW-0050">Antiport</keyword>
<keyword evidence="12" id="KW-1185">Reference proteome</keyword>
<proteinExistence type="inferred from homology"/>
<feature type="transmembrane region" description="Helical" evidence="9">
    <location>
        <begin position="358"/>
        <end position="379"/>
    </location>
</feature>
<feature type="transmembrane region" description="Helical" evidence="9">
    <location>
        <begin position="12"/>
        <end position="32"/>
    </location>
</feature>
<feature type="transmembrane region" description="Helical" evidence="9">
    <location>
        <begin position="262"/>
        <end position="281"/>
    </location>
</feature>
<keyword evidence="5 9" id="KW-0812">Transmembrane</keyword>
<evidence type="ECO:0000256" key="2">
    <source>
        <dbReference type="ARBA" id="ARBA00022448"/>
    </source>
</evidence>
<feature type="transmembrane region" description="Helical" evidence="9">
    <location>
        <begin position="449"/>
        <end position="467"/>
    </location>
</feature>
<dbReference type="Proteomes" id="UP001299546">
    <property type="component" value="Unassembled WGS sequence"/>
</dbReference>
<keyword evidence="7 9" id="KW-0472">Membrane</keyword>
<comment type="subcellular location">
    <subcellularLocation>
        <location evidence="1">Cell membrane</location>
        <topology evidence="1">Multi-pass membrane protein</topology>
    </subcellularLocation>
</comment>
<evidence type="ECO:0000313" key="11">
    <source>
        <dbReference type="EMBL" id="MCB7387541.1"/>
    </source>
</evidence>
<accession>A0ABS8DGK7</accession>
<organism evidence="11 12">
    <name type="scientific">Bariatricus massiliensis</name>
    <dbReference type="NCBI Taxonomy" id="1745713"/>
    <lineage>
        <taxon>Bacteria</taxon>
        <taxon>Bacillati</taxon>
        <taxon>Bacillota</taxon>
        <taxon>Clostridia</taxon>
        <taxon>Lachnospirales</taxon>
        <taxon>Lachnospiraceae</taxon>
        <taxon>Bariatricus</taxon>
    </lineage>
</organism>
<feature type="transmembrane region" description="Helical" evidence="9">
    <location>
        <begin position="193"/>
        <end position="215"/>
    </location>
</feature>
<name>A0ABS8DGK7_9FIRM</name>
<protein>
    <submittedName>
        <fullName evidence="11">Na+/H+ antiporter NhaC</fullName>
    </submittedName>
</protein>
<feature type="transmembrane region" description="Helical" evidence="9">
    <location>
        <begin position="293"/>
        <end position="313"/>
    </location>
</feature>
<evidence type="ECO:0000256" key="4">
    <source>
        <dbReference type="ARBA" id="ARBA00022475"/>
    </source>
</evidence>
<dbReference type="PANTHER" id="PTHR33451">
    <property type="entry name" value="MALATE-2H(+)/NA(+)-LACTATE ANTIPORTER"/>
    <property type="match status" value="1"/>
</dbReference>
<dbReference type="EMBL" id="JAJCIS010000005">
    <property type="protein sequence ID" value="MCB7387541.1"/>
    <property type="molecule type" value="Genomic_DNA"/>
</dbReference>
<evidence type="ECO:0000256" key="5">
    <source>
        <dbReference type="ARBA" id="ARBA00022692"/>
    </source>
</evidence>
<keyword evidence="4" id="KW-1003">Cell membrane</keyword>
<feature type="transmembrane region" description="Helical" evidence="9">
    <location>
        <begin position="236"/>
        <end position="256"/>
    </location>
</feature>
<comment type="caution">
    <text evidence="11">The sequence shown here is derived from an EMBL/GenBank/DDBJ whole genome shotgun (WGS) entry which is preliminary data.</text>
</comment>
<dbReference type="RefSeq" id="WP_074017807.1">
    <property type="nucleotide sequence ID" value="NZ_JAJCIQ010000006.1"/>
</dbReference>
<dbReference type="PANTHER" id="PTHR33451:SF3">
    <property type="entry name" value="MALATE-2H(+)_NA(+)-LACTATE ANTIPORTER"/>
    <property type="match status" value="1"/>
</dbReference>
<feature type="transmembrane region" description="Helical" evidence="9">
    <location>
        <begin position="142"/>
        <end position="164"/>
    </location>
</feature>
<feature type="transmembrane region" description="Helical" evidence="9">
    <location>
        <begin position="319"/>
        <end position="337"/>
    </location>
</feature>
<feature type="transmembrane region" description="Helical" evidence="9">
    <location>
        <begin position="38"/>
        <end position="56"/>
    </location>
</feature>
<evidence type="ECO:0000256" key="1">
    <source>
        <dbReference type="ARBA" id="ARBA00004651"/>
    </source>
</evidence>
<evidence type="ECO:0000313" key="12">
    <source>
        <dbReference type="Proteomes" id="UP001299546"/>
    </source>
</evidence>
<dbReference type="InterPro" id="IPR018461">
    <property type="entry name" value="Na/H_Antiport_NhaC-like_C"/>
</dbReference>
<evidence type="ECO:0000256" key="3">
    <source>
        <dbReference type="ARBA" id="ARBA00022449"/>
    </source>
</evidence>
<reference evidence="11 12" key="1">
    <citation type="submission" date="2021-10" db="EMBL/GenBank/DDBJ databases">
        <title>Collection of gut derived symbiotic bacterial strains cultured from healthy donors.</title>
        <authorList>
            <person name="Lin H."/>
            <person name="Littmann E."/>
            <person name="Kohout C."/>
            <person name="Pamer E.G."/>
        </authorList>
    </citation>
    <scope>NUCLEOTIDE SEQUENCE [LARGE SCALE GENOMIC DNA]</scope>
    <source>
        <strain evidence="11 12">DFI.1.165</strain>
    </source>
</reference>
<dbReference type="Pfam" id="PF03553">
    <property type="entry name" value="Na_H_antiporter"/>
    <property type="match status" value="1"/>
</dbReference>